<keyword evidence="3" id="KW-0804">Transcription</keyword>
<dbReference type="GO" id="GO:0003677">
    <property type="term" value="F:DNA binding"/>
    <property type="evidence" value="ECO:0007669"/>
    <property type="project" value="UniProtKB-KW"/>
</dbReference>
<dbReference type="AlphaFoldDB" id="D3LUZ2"/>
<evidence type="ECO:0000313" key="5">
    <source>
        <dbReference type="EMBL" id="EFD93920.1"/>
    </source>
</evidence>
<dbReference type="SMART" id="SM00530">
    <property type="entry name" value="HTH_XRE"/>
    <property type="match status" value="1"/>
</dbReference>
<dbReference type="CDD" id="cd00093">
    <property type="entry name" value="HTH_XRE"/>
    <property type="match status" value="1"/>
</dbReference>
<dbReference type="PROSITE" id="PS50943">
    <property type="entry name" value="HTH_CROC1"/>
    <property type="match status" value="1"/>
</dbReference>
<dbReference type="OrthoDB" id="9802364at2"/>
<dbReference type="Gene3D" id="1.10.260.40">
    <property type="entry name" value="lambda repressor-like DNA-binding domains"/>
    <property type="match status" value="1"/>
</dbReference>
<reference evidence="6" key="1">
    <citation type="submission" date="2009-12" db="EMBL/GenBank/DDBJ databases">
        <title>Sequence of Clostridiales genomosp. BVAB3 str. UPII9-5.</title>
        <authorList>
            <person name="Madupu R."/>
            <person name="Durkin A.S."/>
            <person name="Torralba M."/>
            <person name="Methe B."/>
            <person name="Sutton G.G."/>
            <person name="Strausberg R.L."/>
            <person name="Nelson K.E."/>
        </authorList>
    </citation>
    <scope>NUCLEOTIDE SEQUENCE [LARGE SCALE GENOMIC DNA]</scope>
    <source>
        <strain evidence="6">28L</strain>
    </source>
</reference>
<sequence>MDKKEFNKMVGKRIKKQRKQNNMTLKDIAVKLGVTESTVQRYETGNISNVSIEMLQKIGKILLVSPAFLLGWDSAEKVVSDLEAHKHKFLDASISAGYPFTVDGVSSLPLVSIPDVFLGKYATNKNIVVMKVNGDSMNKIIPNGSFIAVKTNIDVLSVSNGDIVVANVDGAENGYTIKHIYKDAINNRVILRPNSTNLAYTDIVITLTDTQRLYIVGKVVAYNVLL</sequence>
<dbReference type="Proteomes" id="UP000003242">
    <property type="component" value="Unassembled WGS sequence"/>
</dbReference>
<dbReference type="InterPro" id="IPR010982">
    <property type="entry name" value="Lambda_DNA-bd_dom_sf"/>
</dbReference>
<proteinExistence type="predicted"/>
<dbReference type="STRING" id="699218.HMPREF0889_0317"/>
<evidence type="ECO:0000259" key="4">
    <source>
        <dbReference type="PROSITE" id="PS50943"/>
    </source>
</evidence>
<dbReference type="EMBL" id="ADGP01000020">
    <property type="protein sequence ID" value="EFD93920.1"/>
    <property type="molecule type" value="Genomic_DNA"/>
</dbReference>
<dbReference type="SUPFAM" id="SSF47413">
    <property type="entry name" value="lambda repressor-like DNA-binding domains"/>
    <property type="match status" value="1"/>
</dbReference>
<evidence type="ECO:0000313" key="6">
    <source>
        <dbReference type="Proteomes" id="UP000003242"/>
    </source>
</evidence>
<dbReference type="Pfam" id="PF00717">
    <property type="entry name" value="Peptidase_S24"/>
    <property type="match status" value="1"/>
</dbReference>
<keyword evidence="1" id="KW-0805">Transcription regulation</keyword>
<dbReference type="RefSeq" id="WP_009369854.1">
    <property type="nucleotide sequence ID" value="NZ_ADGP01000020.1"/>
</dbReference>
<gene>
    <name evidence="5" type="ORF">HMPREF0889_0317</name>
</gene>
<dbReference type="InterPro" id="IPR039418">
    <property type="entry name" value="LexA-like"/>
</dbReference>
<evidence type="ECO:0000256" key="3">
    <source>
        <dbReference type="ARBA" id="ARBA00023163"/>
    </source>
</evidence>
<name>D3LUZ2_9FIRM</name>
<evidence type="ECO:0000256" key="2">
    <source>
        <dbReference type="ARBA" id="ARBA00023125"/>
    </source>
</evidence>
<dbReference type="Gene3D" id="2.10.109.10">
    <property type="entry name" value="Umud Fragment, subunit A"/>
    <property type="match status" value="1"/>
</dbReference>
<dbReference type="Pfam" id="PF01381">
    <property type="entry name" value="HTH_3"/>
    <property type="match status" value="1"/>
</dbReference>
<dbReference type="eggNOG" id="COG1974">
    <property type="taxonomic scope" value="Bacteria"/>
</dbReference>
<dbReference type="InterPro" id="IPR036286">
    <property type="entry name" value="LexA/Signal_pep-like_sf"/>
</dbReference>
<dbReference type="SUPFAM" id="SSF51306">
    <property type="entry name" value="LexA/Signal peptidase"/>
    <property type="match status" value="1"/>
</dbReference>
<comment type="caution">
    <text evidence="5">The sequence shown here is derived from an EMBL/GenBank/DDBJ whole genome shotgun (WGS) entry which is preliminary data.</text>
</comment>
<protein>
    <submittedName>
        <fullName evidence="5">DNA-binding helix-turn-helix protein</fullName>
    </submittedName>
</protein>
<dbReference type="CDD" id="cd06529">
    <property type="entry name" value="S24_LexA-like"/>
    <property type="match status" value="1"/>
</dbReference>
<accession>D3LUZ2</accession>
<keyword evidence="2 5" id="KW-0238">DNA-binding</keyword>
<organism evidence="5 6">
    <name type="scientific">Megasphaera lornae</name>
    <dbReference type="NCBI Taxonomy" id="1000568"/>
    <lineage>
        <taxon>Bacteria</taxon>
        <taxon>Bacillati</taxon>
        <taxon>Bacillota</taxon>
        <taxon>Negativicutes</taxon>
        <taxon>Veillonellales</taxon>
        <taxon>Veillonellaceae</taxon>
        <taxon>Megasphaera</taxon>
    </lineage>
</organism>
<dbReference type="InterPro" id="IPR015927">
    <property type="entry name" value="Peptidase_S24_S26A/B/C"/>
</dbReference>
<feature type="domain" description="HTH cro/C1-type" evidence="4">
    <location>
        <begin position="14"/>
        <end position="69"/>
    </location>
</feature>
<dbReference type="PANTHER" id="PTHR40661">
    <property type="match status" value="1"/>
</dbReference>
<dbReference type="PANTHER" id="PTHR40661:SF3">
    <property type="entry name" value="FELS-1 PROPHAGE TRANSCRIPTIONAL REGULATOR"/>
    <property type="match status" value="1"/>
</dbReference>
<evidence type="ECO:0000256" key="1">
    <source>
        <dbReference type="ARBA" id="ARBA00023015"/>
    </source>
</evidence>
<dbReference type="InterPro" id="IPR001387">
    <property type="entry name" value="Cro/C1-type_HTH"/>
</dbReference>